<dbReference type="InterPro" id="IPR004615">
    <property type="entry name" value="DNA_pol_III_psi"/>
</dbReference>
<dbReference type="Proteomes" id="UP000184268">
    <property type="component" value="Unassembled WGS sequence"/>
</dbReference>
<gene>
    <name evidence="1" type="ORF">SAMN02745129_3097</name>
</gene>
<keyword evidence="2" id="KW-1185">Reference proteome</keyword>
<dbReference type="GO" id="GO:0008408">
    <property type="term" value="F:3'-5' exonuclease activity"/>
    <property type="evidence" value="ECO:0007669"/>
    <property type="project" value="InterPro"/>
</dbReference>
<dbReference type="RefSeq" id="WP_067664328.1">
    <property type="nucleotide sequence ID" value="NZ_FQXG01000004.1"/>
</dbReference>
<dbReference type="InterPro" id="IPR036654">
    <property type="entry name" value="DNA_pol_III_psi_sf"/>
</dbReference>
<dbReference type="Gene3D" id="3.40.50.10220">
    <property type="entry name" value="DNA polymerase III, psi subunit"/>
    <property type="match status" value="1"/>
</dbReference>
<dbReference type="EMBL" id="FQXG01000004">
    <property type="protein sequence ID" value="SHH81061.1"/>
    <property type="molecule type" value="Genomic_DNA"/>
</dbReference>
<dbReference type="SUPFAM" id="SSF102220">
    <property type="entry name" value="DNA polymerase III psi subunit"/>
    <property type="match status" value="1"/>
</dbReference>
<protein>
    <submittedName>
        <fullName evidence="1">DNA polymerase III, psi subunit</fullName>
    </submittedName>
</protein>
<sequence length="111" mass="12657">MSTLSQRQVATLQQMGITPYQVPARPIELCILSEDPDTLSHPLVQDVLALLSLSEEQVALAQEDTEVKAKRYWHMKHYLPASPSQLHSTVLAQLNQADAKRRLWQGLQRWL</sequence>
<dbReference type="GO" id="GO:0006260">
    <property type="term" value="P:DNA replication"/>
    <property type="evidence" value="ECO:0007669"/>
    <property type="project" value="InterPro"/>
</dbReference>
<evidence type="ECO:0000313" key="2">
    <source>
        <dbReference type="Proteomes" id="UP000184268"/>
    </source>
</evidence>
<organism evidence="1 2">
    <name type="scientific">Ferrimonas marina</name>
    <dbReference type="NCBI Taxonomy" id="299255"/>
    <lineage>
        <taxon>Bacteria</taxon>
        <taxon>Pseudomonadati</taxon>
        <taxon>Pseudomonadota</taxon>
        <taxon>Gammaproteobacteria</taxon>
        <taxon>Alteromonadales</taxon>
        <taxon>Ferrimonadaceae</taxon>
        <taxon>Ferrimonas</taxon>
    </lineage>
</organism>
<dbReference type="AlphaFoldDB" id="A0A1M5W0R6"/>
<dbReference type="GO" id="GO:0003887">
    <property type="term" value="F:DNA-directed DNA polymerase activity"/>
    <property type="evidence" value="ECO:0007669"/>
    <property type="project" value="InterPro"/>
</dbReference>
<reference evidence="1 2" key="1">
    <citation type="submission" date="2016-11" db="EMBL/GenBank/DDBJ databases">
        <authorList>
            <person name="Jaros S."/>
            <person name="Januszkiewicz K."/>
            <person name="Wedrychowicz H."/>
        </authorList>
    </citation>
    <scope>NUCLEOTIDE SEQUENCE [LARGE SCALE GENOMIC DNA]</scope>
    <source>
        <strain evidence="1 2">DSM 16917</strain>
    </source>
</reference>
<evidence type="ECO:0000313" key="1">
    <source>
        <dbReference type="EMBL" id="SHH81061.1"/>
    </source>
</evidence>
<dbReference type="OrthoDB" id="6402698at2"/>
<proteinExistence type="predicted"/>
<name>A0A1M5W0R6_9GAMM</name>
<dbReference type="Pfam" id="PF03603">
    <property type="entry name" value="DNA_III_psi"/>
    <property type="match status" value="1"/>
</dbReference>
<accession>A0A1M5W0R6</accession>